<proteinExistence type="predicted"/>
<dbReference type="PANTHER" id="PTHR24020">
    <property type="entry name" value="COLLAGEN ALPHA"/>
    <property type="match status" value="1"/>
</dbReference>
<dbReference type="Proteomes" id="UP001159405">
    <property type="component" value="Unassembled WGS sequence"/>
</dbReference>
<dbReference type="Pfam" id="PF00092">
    <property type="entry name" value="VWA"/>
    <property type="match status" value="1"/>
</dbReference>
<dbReference type="InterPro" id="IPR036465">
    <property type="entry name" value="vWFA_dom_sf"/>
</dbReference>
<dbReference type="Gene3D" id="3.40.50.410">
    <property type="entry name" value="von Willebrand factor, type A domain"/>
    <property type="match status" value="1"/>
</dbReference>
<accession>A0ABN8NU36</accession>
<reference evidence="2 3" key="1">
    <citation type="submission" date="2022-05" db="EMBL/GenBank/DDBJ databases">
        <authorList>
            <consortium name="Genoscope - CEA"/>
            <person name="William W."/>
        </authorList>
    </citation>
    <scope>NUCLEOTIDE SEQUENCE [LARGE SCALE GENOMIC DNA]</scope>
</reference>
<sequence>VLGFRVSRSNTRVGTVVFGTKPYLLFGFNSYTNNGAVFNRLNKGVRYPKSGSRIGRALLMAQKQLFRKNPRRSRVTKVVVVITDGSSMDDVAAPSNALKSRGVRIYCVGVGRYINGRQLDIMASPPRKNHIFTADWTHLGVVVNELRNAICLGTGGNLSPATHRVCLCPITRPT</sequence>
<name>A0ABN8NU36_9CNID</name>
<keyword evidence="3" id="KW-1185">Reference proteome</keyword>
<gene>
    <name evidence="2" type="ORF">PLOB_00027936</name>
</gene>
<protein>
    <recommendedName>
        <fullName evidence="1">VWFA domain-containing protein</fullName>
    </recommendedName>
</protein>
<evidence type="ECO:0000259" key="1">
    <source>
        <dbReference type="PROSITE" id="PS50234"/>
    </source>
</evidence>
<dbReference type="SUPFAM" id="SSF53300">
    <property type="entry name" value="vWA-like"/>
    <property type="match status" value="1"/>
</dbReference>
<dbReference type="InterPro" id="IPR050525">
    <property type="entry name" value="ECM_Assembly_Org"/>
</dbReference>
<feature type="non-terminal residue" evidence="2">
    <location>
        <position position="174"/>
    </location>
</feature>
<dbReference type="PROSITE" id="PS50234">
    <property type="entry name" value="VWFA"/>
    <property type="match status" value="1"/>
</dbReference>
<dbReference type="EMBL" id="CALNXK010000034">
    <property type="protein sequence ID" value="CAH3120476.1"/>
    <property type="molecule type" value="Genomic_DNA"/>
</dbReference>
<dbReference type="SMART" id="SM00327">
    <property type="entry name" value="VWA"/>
    <property type="match status" value="1"/>
</dbReference>
<evidence type="ECO:0000313" key="2">
    <source>
        <dbReference type="EMBL" id="CAH3120476.1"/>
    </source>
</evidence>
<comment type="caution">
    <text evidence="2">The sequence shown here is derived from an EMBL/GenBank/DDBJ whole genome shotgun (WGS) entry which is preliminary data.</text>
</comment>
<feature type="non-terminal residue" evidence="2">
    <location>
        <position position="1"/>
    </location>
</feature>
<dbReference type="CDD" id="cd01450">
    <property type="entry name" value="vWFA_subfamily_ECM"/>
    <property type="match status" value="1"/>
</dbReference>
<dbReference type="PANTHER" id="PTHR24020:SF20">
    <property type="entry name" value="PH DOMAIN-CONTAINING PROTEIN"/>
    <property type="match status" value="1"/>
</dbReference>
<dbReference type="InterPro" id="IPR002035">
    <property type="entry name" value="VWF_A"/>
</dbReference>
<feature type="domain" description="VWFA" evidence="1">
    <location>
        <begin position="1"/>
        <end position="150"/>
    </location>
</feature>
<organism evidence="2 3">
    <name type="scientific">Porites lobata</name>
    <dbReference type="NCBI Taxonomy" id="104759"/>
    <lineage>
        <taxon>Eukaryota</taxon>
        <taxon>Metazoa</taxon>
        <taxon>Cnidaria</taxon>
        <taxon>Anthozoa</taxon>
        <taxon>Hexacorallia</taxon>
        <taxon>Scleractinia</taxon>
        <taxon>Fungiina</taxon>
        <taxon>Poritidae</taxon>
        <taxon>Porites</taxon>
    </lineage>
</organism>
<evidence type="ECO:0000313" key="3">
    <source>
        <dbReference type="Proteomes" id="UP001159405"/>
    </source>
</evidence>